<dbReference type="RefSeq" id="XP_028883091.1">
    <property type="nucleotide sequence ID" value="XM_029025681.1"/>
</dbReference>
<reference evidence="3 4" key="1">
    <citation type="submission" date="2017-03" db="EMBL/GenBank/DDBJ databases">
        <title>An alternative strategy for trypanosome survival in the mammalian bloodstream revealed through genome and transcriptome analysis of the ubiquitous bovine parasite Trypanosoma (Megatrypanum) theileri.</title>
        <authorList>
            <person name="Kelly S."/>
            <person name="Ivens A."/>
            <person name="Mott A."/>
            <person name="O'Neill E."/>
            <person name="Emms D."/>
            <person name="Macleod O."/>
            <person name="Voorheis P."/>
            <person name="Matthews J."/>
            <person name="Matthews K."/>
            <person name="Carrington M."/>
        </authorList>
    </citation>
    <scope>NUCLEOTIDE SEQUENCE [LARGE SCALE GENOMIC DNA]</scope>
    <source>
        <strain evidence="3">Edinburgh</strain>
    </source>
</reference>
<sequence>MVEIVSDDYFPPEEDDIDESLSSSSLGGEVETVSVGGKSQFFSWLFPTTYSRPFNLTTTVNETLLESVNAVRTLMESGNLEAACYLVEERQLDISLTAVNTTLLVSTTNILLNLLVAPVYAFVSSHLRGDLLTFPGVVTQTLYTSGSISINNSNNINNVNSVNNINNSGLLTYHNATTTTTTLTNSQASGAAVESPSLTLFWFGMSSTTDAWKGYAEMIMFLVCVGLFILLLLVRFRFAKYFRGIDMYTSQKHQSTHTAADADADAAAVVPPLHLGSKQSNNMEDSFLLTSQEGNEQHSVQQRLPLLLDNCDEDTCKSPPRLSFTM</sequence>
<comment type="caution">
    <text evidence="3">The sequence shown here is derived from an EMBL/GenBank/DDBJ whole genome shotgun (WGS) entry which is preliminary data.</text>
</comment>
<dbReference type="GeneID" id="39985461"/>
<dbReference type="EMBL" id="NBCO01000014">
    <property type="protein sequence ID" value="ORC89025.1"/>
    <property type="molecule type" value="Genomic_DNA"/>
</dbReference>
<dbReference type="OrthoDB" id="247530at2759"/>
<feature type="region of interest" description="Disordered" evidence="1">
    <location>
        <begin position="1"/>
        <end position="25"/>
    </location>
</feature>
<keyword evidence="2" id="KW-0472">Membrane</keyword>
<accession>A0A1X0NWE8</accession>
<name>A0A1X0NWE8_9TRYP</name>
<dbReference type="AlphaFoldDB" id="A0A1X0NWE8"/>
<dbReference type="Proteomes" id="UP000192257">
    <property type="component" value="Unassembled WGS sequence"/>
</dbReference>
<gene>
    <name evidence="3" type="ORF">TM35_000142360</name>
</gene>
<evidence type="ECO:0008006" key="5">
    <source>
        <dbReference type="Google" id="ProtNLM"/>
    </source>
</evidence>
<protein>
    <recommendedName>
        <fullName evidence="5">Transmembrane protein</fullName>
    </recommendedName>
</protein>
<evidence type="ECO:0000313" key="4">
    <source>
        <dbReference type="Proteomes" id="UP000192257"/>
    </source>
</evidence>
<evidence type="ECO:0000313" key="3">
    <source>
        <dbReference type="EMBL" id="ORC89025.1"/>
    </source>
</evidence>
<feature type="compositionally biased region" description="Acidic residues" evidence="1">
    <location>
        <begin position="10"/>
        <end position="19"/>
    </location>
</feature>
<dbReference type="VEuPathDB" id="TriTrypDB:TM35_000142360"/>
<evidence type="ECO:0000256" key="1">
    <source>
        <dbReference type="SAM" id="MobiDB-lite"/>
    </source>
</evidence>
<feature type="transmembrane region" description="Helical" evidence="2">
    <location>
        <begin position="215"/>
        <end position="234"/>
    </location>
</feature>
<keyword evidence="4" id="KW-1185">Reference proteome</keyword>
<keyword evidence="2" id="KW-0812">Transmembrane</keyword>
<proteinExistence type="predicted"/>
<evidence type="ECO:0000256" key="2">
    <source>
        <dbReference type="SAM" id="Phobius"/>
    </source>
</evidence>
<keyword evidence="2" id="KW-1133">Transmembrane helix</keyword>
<organism evidence="3 4">
    <name type="scientific">Trypanosoma theileri</name>
    <dbReference type="NCBI Taxonomy" id="67003"/>
    <lineage>
        <taxon>Eukaryota</taxon>
        <taxon>Discoba</taxon>
        <taxon>Euglenozoa</taxon>
        <taxon>Kinetoplastea</taxon>
        <taxon>Metakinetoplastina</taxon>
        <taxon>Trypanosomatida</taxon>
        <taxon>Trypanosomatidae</taxon>
        <taxon>Trypanosoma</taxon>
    </lineage>
</organism>